<name>A0A9P9KCQ3_FUSSL</name>
<feature type="transmembrane region" description="Helical" evidence="2">
    <location>
        <begin position="68"/>
        <end position="90"/>
    </location>
</feature>
<sequence length="538" mass="60472">MPLFSNKAPSEDVRQNSVGPEPEEGEQSAQDEHTRLLPNRVNLTQRLFAPYDPAVSPYNLWSIRALRYLTIVFTFVAFIWWILLLVSTFATPPGFQLPGSGWLAYSYASLTLANLLFTLVFFGVPSKSVRVLAVFMSGVLILDMILLLAVHKIRHEENWVGTISIIWALFMGLWTLFTDRMVKWGKAEEEERLTGRAETRRTLFEWSEVMLSTIAYAIMSMVLFLITLTIILRALDTGVAPPGKLHWVDDGKYRIHVYCHGNKTDSGGNELPTVLFEGGEWTVERDFWSLADNAVNNGAISRYCFADRPGYGWSDTSPSPSSAGFVTDVVSEALAKAGERGHWVLASAGIGSIYSRVFSSRNGDRVKGLLLIDPLHEDLLDQVGAPGRGFLLWLHGVISPLGLDRLPGAIFLGRTSQDRVYGRSAQQGGKFIFAKLQENLVARSFTRRDAKNSRQIQDKDTPLVVISSGQHVKQSSMWEKKQRDLTKLTSKLRSWDIVDGAPHEVWKTFEGRETIEKRLKELVHGWEAEDMILDGERL</sequence>
<evidence type="ECO:0008006" key="5">
    <source>
        <dbReference type="Google" id="ProtNLM"/>
    </source>
</evidence>
<dbReference type="AlphaFoldDB" id="A0A9P9KCQ3"/>
<feature type="transmembrane region" description="Helical" evidence="2">
    <location>
        <begin position="102"/>
        <end position="124"/>
    </location>
</feature>
<accession>A0A9P9KCQ3</accession>
<keyword evidence="2" id="KW-0472">Membrane</keyword>
<evidence type="ECO:0000256" key="1">
    <source>
        <dbReference type="SAM" id="MobiDB-lite"/>
    </source>
</evidence>
<keyword evidence="2" id="KW-1133">Transmembrane helix</keyword>
<keyword evidence="2" id="KW-0812">Transmembrane</keyword>
<feature type="region of interest" description="Disordered" evidence="1">
    <location>
        <begin position="1"/>
        <end position="31"/>
    </location>
</feature>
<protein>
    <recommendedName>
        <fullName evidence="5">Mitochondrial integral membrane protein</fullName>
    </recommendedName>
</protein>
<reference evidence="3" key="1">
    <citation type="journal article" date="2021" name="Nat. Commun.">
        <title>Genetic determinants of endophytism in the Arabidopsis root mycobiome.</title>
        <authorList>
            <person name="Mesny F."/>
            <person name="Miyauchi S."/>
            <person name="Thiergart T."/>
            <person name="Pickel B."/>
            <person name="Atanasova L."/>
            <person name="Karlsson M."/>
            <person name="Huettel B."/>
            <person name="Barry K.W."/>
            <person name="Haridas S."/>
            <person name="Chen C."/>
            <person name="Bauer D."/>
            <person name="Andreopoulos W."/>
            <person name="Pangilinan J."/>
            <person name="LaButti K."/>
            <person name="Riley R."/>
            <person name="Lipzen A."/>
            <person name="Clum A."/>
            <person name="Drula E."/>
            <person name="Henrissat B."/>
            <person name="Kohler A."/>
            <person name="Grigoriev I.V."/>
            <person name="Martin F.M."/>
            <person name="Hacquard S."/>
        </authorList>
    </citation>
    <scope>NUCLEOTIDE SEQUENCE</scope>
    <source>
        <strain evidence="3">FSSC 5 MPI-SDFR-AT-0091</strain>
    </source>
</reference>
<proteinExistence type="predicted"/>
<feature type="transmembrane region" description="Helical" evidence="2">
    <location>
        <begin position="159"/>
        <end position="177"/>
    </location>
</feature>
<dbReference type="InterPro" id="IPR019431">
    <property type="entry name" value="DUF2417"/>
</dbReference>
<dbReference type="InterPro" id="IPR029058">
    <property type="entry name" value="AB_hydrolase_fold"/>
</dbReference>
<comment type="caution">
    <text evidence="3">The sequence shown here is derived from an EMBL/GenBank/DDBJ whole genome shotgun (WGS) entry which is preliminary data.</text>
</comment>
<dbReference type="Pfam" id="PF10329">
    <property type="entry name" value="DUF2417"/>
    <property type="match status" value="1"/>
</dbReference>
<gene>
    <name evidence="3" type="ORF">B0J15DRAFT_562385</name>
</gene>
<dbReference type="SUPFAM" id="SSF53474">
    <property type="entry name" value="alpha/beta-Hydrolases"/>
    <property type="match status" value="1"/>
</dbReference>
<keyword evidence="4" id="KW-1185">Reference proteome</keyword>
<evidence type="ECO:0000313" key="3">
    <source>
        <dbReference type="EMBL" id="KAH7248219.1"/>
    </source>
</evidence>
<dbReference type="Gene3D" id="3.40.50.1820">
    <property type="entry name" value="alpha/beta hydrolase"/>
    <property type="match status" value="1"/>
</dbReference>
<organism evidence="3 4">
    <name type="scientific">Fusarium solani</name>
    <name type="common">Filamentous fungus</name>
    <dbReference type="NCBI Taxonomy" id="169388"/>
    <lineage>
        <taxon>Eukaryota</taxon>
        <taxon>Fungi</taxon>
        <taxon>Dikarya</taxon>
        <taxon>Ascomycota</taxon>
        <taxon>Pezizomycotina</taxon>
        <taxon>Sordariomycetes</taxon>
        <taxon>Hypocreomycetidae</taxon>
        <taxon>Hypocreales</taxon>
        <taxon>Nectriaceae</taxon>
        <taxon>Fusarium</taxon>
        <taxon>Fusarium solani species complex</taxon>
    </lineage>
</organism>
<feature type="transmembrane region" description="Helical" evidence="2">
    <location>
        <begin position="209"/>
        <end position="232"/>
    </location>
</feature>
<feature type="transmembrane region" description="Helical" evidence="2">
    <location>
        <begin position="131"/>
        <end position="153"/>
    </location>
</feature>
<evidence type="ECO:0000313" key="4">
    <source>
        <dbReference type="Proteomes" id="UP000736672"/>
    </source>
</evidence>
<dbReference type="EMBL" id="JAGTJS010000014">
    <property type="protein sequence ID" value="KAH7248219.1"/>
    <property type="molecule type" value="Genomic_DNA"/>
</dbReference>
<evidence type="ECO:0000256" key="2">
    <source>
        <dbReference type="SAM" id="Phobius"/>
    </source>
</evidence>
<dbReference type="OrthoDB" id="164921at2759"/>
<dbReference type="Proteomes" id="UP000736672">
    <property type="component" value="Unassembled WGS sequence"/>
</dbReference>